<keyword evidence="4 5" id="KW-0472">Membrane</keyword>
<dbReference type="Proteomes" id="UP000824469">
    <property type="component" value="Unassembled WGS sequence"/>
</dbReference>
<dbReference type="AlphaFoldDB" id="A0AA38L2Y0"/>
<evidence type="ECO:0000256" key="2">
    <source>
        <dbReference type="ARBA" id="ARBA00022692"/>
    </source>
</evidence>
<comment type="caution">
    <text evidence="6">The sequence shown here is derived from an EMBL/GenBank/DDBJ whole genome shotgun (WGS) entry which is preliminary data.</text>
</comment>
<keyword evidence="2 5" id="KW-0812">Transmembrane</keyword>
<sequence>KGKDEKNGKAEGEKKEESIQVVAFHRLFVTADSLDIMLMCIGSIGSVGIGLSYPFMTLLMGSLINAFGRNEAEKNKVEHLVSQIALKFVYLACGAGVASFL</sequence>
<dbReference type="GO" id="GO:0005524">
    <property type="term" value="F:ATP binding"/>
    <property type="evidence" value="ECO:0007669"/>
    <property type="project" value="InterPro"/>
</dbReference>
<comment type="subcellular location">
    <subcellularLocation>
        <location evidence="1">Membrane</location>
        <topology evidence="1">Multi-pass membrane protein</topology>
    </subcellularLocation>
</comment>
<keyword evidence="7" id="KW-1185">Reference proteome</keyword>
<dbReference type="EMBL" id="JAHRHJ020000006">
    <property type="protein sequence ID" value="KAH9313083.1"/>
    <property type="molecule type" value="Genomic_DNA"/>
</dbReference>
<protein>
    <recommendedName>
        <fullName evidence="8">ABC transmembrane type-1 domain-containing protein</fullName>
    </recommendedName>
</protein>
<dbReference type="Gene3D" id="1.20.1560.10">
    <property type="entry name" value="ABC transporter type 1, transmembrane domain"/>
    <property type="match status" value="1"/>
</dbReference>
<evidence type="ECO:0008006" key="8">
    <source>
        <dbReference type="Google" id="ProtNLM"/>
    </source>
</evidence>
<dbReference type="PANTHER" id="PTHR24222">
    <property type="entry name" value="ABC TRANSPORTER B FAMILY"/>
    <property type="match status" value="1"/>
</dbReference>
<evidence type="ECO:0000256" key="1">
    <source>
        <dbReference type="ARBA" id="ARBA00004141"/>
    </source>
</evidence>
<organism evidence="6 7">
    <name type="scientific">Taxus chinensis</name>
    <name type="common">Chinese yew</name>
    <name type="synonym">Taxus wallichiana var. chinensis</name>
    <dbReference type="NCBI Taxonomy" id="29808"/>
    <lineage>
        <taxon>Eukaryota</taxon>
        <taxon>Viridiplantae</taxon>
        <taxon>Streptophyta</taxon>
        <taxon>Embryophyta</taxon>
        <taxon>Tracheophyta</taxon>
        <taxon>Spermatophyta</taxon>
        <taxon>Pinopsida</taxon>
        <taxon>Pinidae</taxon>
        <taxon>Conifers II</taxon>
        <taxon>Cupressales</taxon>
        <taxon>Taxaceae</taxon>
        <taxon>Taxus</taxon>
    </lineage>
</organism>
<evidence type="ECO:0000313" key="7">
    <source>
        <dbReference type="Proteomes" id="UP000824469"/>
    </source>
</evidence>
<dbReference type="InterPro" id="IPR039421">
    <property type="entry name" value="Type_1_exporter"/>
</dbReference>
<evidence type="ECO:0000256" key="3">
    <source>
        <dbReference type="ARBA" id="ARBA00022989"/>
    </source>
</evidence>
<dbReference type="GO" id="GO:0005886">
    <property type="term" value="C:plasma membrane"/>
    <property type="evidence" value="ECO:0007669"/>
    <property type="project" value="TreeGrafter"/>
</dbReference>
<dbReference type="GO" id="GO:0042626">
    <property type="term" value="F:ATPase-coupled transmembrane transporter activity"/>
    <property type="evidence" value="ECO:0007669"/>
    <property type="project" value="TreeGrafter"/>
</dbReference>
<dbReference type="OMA" id="SCINVTH"/>
<dbReference type="PANTHER" id="PTHR24222:SF76">
    <property type="entry name" value="MYCOBACTIN IMPORT ATP-BINDING_PERMEASE PROTEIN IRTB"/>
    <property type="match status" value="1"/>
</dbReference>
<feature type="transmembrane region" description="Helical" evidence="5">
    <location>
        <begin position="36"/>
        <end position="59"/>
    </location>
</feature>
<accession>A0AA38L2Y0</accession>
<evidence type="ECO:0000256" key="5">
    <source>
        <dbReference type="SAM" id="Phobius"/>
    </source>
</evidence>
<feature type="non-terminal residue" evidence="6">
    <location>
        <position position="101"/>
    </location>
</feature>
<name>A0AA38L2Y0_TAXCH</name>
<evidence type="ECO:0000256" key="4">
    <source>
        <dbReference type="ARBA" id="ARBA00023136"/>
    </source>
</evidence>
<gene>
    <name evidence="6" type="ORF">KI387_028118</name>
</gene>
<reference evidence="6 7" key="1">
    <citation type="journal article" date="2021" name="Nat. Plants">
        <title>The Taxus genome provides insights into paclitaxel biosynthesis.</title>
        <authorList>
            <person name="Xiong X."/>
            <person name="Gou J."/>
            <person name="Liao Q."/>
            <person name="Li Y."/>
            <person name="Zhou Q."/>
            <person name="Bi G."/>
            <person name="Li C."/>
            <person name="Du R."/>
            <person name="Wang X."/>
            <person name="Sun T."/>
            <person name="Guo L."/>
            <person name="Liang H."/>
            <person name="Lu P."/>
            <person name="Wu Y."/>
            <person name="Zhang Z."/>
            <person name="Ro D.K."/>
            <person name="Shang Y."/>
            <person name="Huang S."/>
            <person name="Yan J."/>
        </authorList>
    </citation>
    <scope>NUCLEOTIDE SEQUENCE [LARGE SCALE GENOMIC DNA]</scope>
    <source>
        <strain evidence="6">Ta-2019</strain>
    </source>
</reference>
<evidence type="ECO:0000313" key="6">
    <source>
        <dbReference type="EMBL" id="KAH9313083.1"/>
    </source>
</evidence>
<proteinExistence type="predicted"/>
<dbReference type="InterPro" id="IPR036640">
    <property type="entry name" value="ABC1_TM_sf"/>
</dbReference>
<keyword evidence="3 5" id="KW-1133">Transmembrane helix</keyword>
<feature type="non-terminal residue" evidence="6">
    <location>
        <position position="1"/>
    </location>
</feature>